<gene>
    <name evidence="2" type="ORF">ECE50_003145</name>
</gene>
<dbReference type="PANTHER" id="PTHR35201:SF4">
    <property type="entry name" value="BETA-PINACENE SYNTHASE-RELATED"/>
    <property type="match status" value="1"/>
</dbReference>
<dbReference type="GO" id="GO:0010333">
    <property type="term" value="F:terpene synthase activity"/>
    <property type="evidence" value="ECO:0007669"/>
    <property type="project" value="InterPro"/>
</dbReference>
<dbReference type="PANTHER" id="PTHR35201">
    <property type="entry name" value="TERPENE SYNTHASE"/>
    <property type="match status" value="1"/>
</dbReference>
<evidence type="ECO:0000313" key="3">
    <source>
        <dbReference type="Proteomes" id="UP000281028"/>
    </source>
</evidence>
<comment type="similarity">
    <text evidence="1">Belongs to the terpene synthase family.</text>
</comment>
<dbReference type="Gene3D" id="1.10.600.10">
    <property type="entry name" value="Farnesyl Diphosphate Synthase"/>
    <property type="match status" value="1"/>
</dbReference>
<name>A0A9Q5D6C0_9BACT</name>
<reference evidence="2" key="1">
    <citation type="submission" date="2020-05" db="EMBL/GenBank/DDBJ databases">
        <title>Chitinophaga laudate sp. nov., isolated from a tropical peat swamp.</title>
        <authorList>
            <person name="Goh C.B.S."/>
            <person name="Lee M.S."/>
            <person name="Parimannan S."/>
            <person name="Pasbakhsh P."/>
            <person name="Yule C.M."/>
            <person name="Rajandas H."/>
            <person name="Loke S."/>
            <person name="Croft L."/>
            <person name="Tan J.B.L."/>
        </authorList>
    </citation>
    <scope>NUCLEOTIDE SEQUENCE</scope>
    <source>
        <strain evidence="2">Mgbs1</strain>
    </source>
</reference>
<dbReference type="Proteomes" id="UP000281028">
    <property type="component" value="Unassembled WGS sequence"/>
</dbReference>
<evidence type="ECO:0000313" key="2">
    <source>
        <dbReference type="EMBL" id="NSL85811.1"/>
    </source>
</evidence>
<keyword evidence="1" id="KW-0460">Magnesium</keyword>
<protein>
    <recommendedName>
        <fullName evidence="1">Terpene synthase</fullName>
        <ecNumber evidence="1">4.2.3.-</ecNumber>
    </recommendedName>
</protein>
<organism evidence="2 3">
    <name type="scientific">Chitinophaga solisilvae</name>
    <dbReference type="NCBI Taxonomy" id="1233460"/>
    <lineage>
        <taxon>Bacteria</taxon>
        <taxon>Pseudomonadati</taxon>
        <taxon>Bacteroidota</taxon>
        <taxon>Chitinophagia</taxon>
        <taxon>Chitinophagales</taxon>
        <taxon>Chitinophagaceae</taxon>
        <taxon>Chitinophaga</taxon>
    </lineage>
</organism>
<dbReference type="EC" id="4.2.3.-" evidence="1"/>
<proteinExistence type="inferred from homology"/>
<dbReference type="AlphaFoldDB" id="A0A9Q5D6C0"/>
<keyword evidence="3" id="KW-1185">Reference proteome</keyword>
<dbReference type="Pfam" id="PF19086">
    <property type="entry name" value="Terpene_syn_C_2"/>
    <property type="match status" value="1"/>
</dbReference>
<comment type="caution">
    <text evidence="2">The sequence shown here is derived from an EMBL/GenBank/DDBJ whole genome shotgun (WGS) entry which is preliminary data.</text>
</comment>
<dbReference type="InterPro" id="IPR008949">
    <property type="entry name" value="Isoprenoid_synthase_dom_sf"/>
</dbReference>
<dbReference type="EMBL" id="RIAR02000001">
    <property type="protein sequence ID" value="NSL85811.1"/>
    <property type="molecule type" value="Genomic_DNA"/>
</dbReference>
<sequence length="347" mass="40067">MQYIIPKFYNLPEFIQHSSAEEIENESNEWVRGLLSKVLPDERQIQLFLECRHALWAGMVYPHISADKLRNACDAVQYLFLMDDLISYRNDLRSTENKSAKIINQLKEIILGRESDPDFVFGPPLNDLYRRMRATFTPAQQNRADSALLVILDGFFDEVCLRATGQMIDFDTYYLAHQKTCGLNWCFLLCESGIGVDLSDLIHTYPALGRLHQGLTDRMNFGNAIFGLPRDMVKHDIMNPVIVFVEHHGLSLQNAIDKVYNLALEGEKMFNDAIQEIIEGEYRHRTDLLAYLTNLKYFMAGDAKWEEMTPRYKGTGYSWGESNTFSVSIDTSKENLQILDKLFYQVE</sequence>
<keyword evidence="1" id="KW-0479">Metal-binding</keyword>
<accession>A0A9Q5D6C0</accession>
<comment type="cofactor">
    <cofactor evidence="1">
        <name>Mg(2+)</name>
        <dbReference type="ChEBI" id="CHEBI:18420"/>
    </cofactor>
</comment>
<dbReference type="InterPro" id="IPR034686">
    <property type="entry name" value="Terpene_cyclase-like_2"/>
</dbReference>
<evidence type="ECO:0000256" key="1">
    <source>
        <dbReference type="RuleBase" id="RU366034"/>
    </source>
</evidence>
<dbReference type="GO" id="GO:0046872">
    <property type="term" value="F:metal ion binding"/>
    <property type="evidence" value="ECO:0007669"/>
    <property type="project" value="UniProtKB-KW"/>
</dbReference>
<keyword evidence="1" id="KW-0456">Lyase</keyword>
<dbReference type="SUPFAM" id="SSF48576">
    <property type="entry name" value="Terpenoid synthases"/>
    <property type="match status" value="1"/>
</dbReference>